<reference evidence="1" key="1">
    <citation type="journal article" date="2015" name="Nature">
        <title>Complex archaea that bridge the gap between prokaryotes and eukaryotes.</title>
        <authorList>
            <person name="Spang A."/>
            <person name="Saw J.H."/>
            <person name="Jorgensen S.L."/>
            <person name="Zaremba-Niedzwiedzka K."/>
            <person name="Martijn J."/>
            <person name="Lind A.E."/>
            <person name="van Eijk R."/>
            <person name="Schleper C."/>
            <person name="Guy L."/>
            <person name="Ettema T.J."/>
        </authorList>
    </citation>
    <scope>NUCLEOTIDE SEQUENCE</scope>
</reference>
<evidence type="ECO:0000313" key="1">
    <source>
        <dbReference type="EMBL" id="KKL64447.1"/>
    </source>
</evidence>
<accession>A0A0F9GMU8</accession>
<protein>
    <submittedName>
        <fullName evidence="1">Uncharacterized protein</fullName>
    </submittedName>
</protein>
<name>A0A0F9GMU8_9ZZZZ</name>
<dbReference type="AlphaFoldDB" id="A0A0F9GMU8"/>
<gene>
    <name evidence="1" type="ORF">LCGC14_2164950</name>
</gene>
<dbReference type="EMBL" id="LAZR01027842">
    <property type="protein sequence ID" value="KKL64447.1"/>
    <property type="molecule type" value="Genomic_DNA"/>
</dbReference>
<comment type="caution">
    <text evidence="1">The sequence shown here is derived from an EMBL/GenBank/DDBJ whole genome shotgun (WGS) entry which is preliminary data.</text>
</comment>
<sequence>MKTYRCPKCKKRNLHKNGRNGKGKQQWVCRSGGNDSGRNKVFCYSTLYPERTYVVGHDGKRKGGEKPRKQFKRKIDTDQIMVFTAAQNATPVHEGFFNTLKTFQADWAAELCVIPIRYKNPTSRWSASQQNKEYWLRDIAEAELAEEGITHETYEKGYWADWDAEKPSWVSISTNTPPSICTSRKGS</sequence>
<organism evidence="1">
    <name type="scientific">marine sediment metagenome</name>
    <dbReference type="NCBI Taxonomy" id="412755"/>
    <lineage>
        <taxon>unclassified sequences</taxon>
        <taxon>metagenomes</taxon>
        <taxon>ecological metagenomes</taxon>
    </lineage>
</organism>
<proteinExistence type="predicted"/>